<dbReference type="GeneID" id="14872104"/>
<protein>
    <submittedName>
        <fullName evidence="2">Triacylglycerol lipase-like protein triacylglycerol lipase</fullName>
    </submittedName>
</protein>
<dbReference type="RefSeq" id="XP_004367253.1">
    <property type="nucleotide sequence ID" value="XM_004367196.1"/>
</dbReference>
<dbReference type="OrthoDB" id="345705at2759"/>
<dbReference type="PANTHER" id="PTHR45856:SF20">
    <property type="entry name" value="FUNGAL LIPASE-LIKE DOMAIN-CONTAINING PROTEIN"/>
    <property type="match status" value="1"/>
</dbReference>
<dbReference type="OMA" id="MEPRRWL"/>
<proteinExistence type="predicted"/>
<dbReference type="InterPro" id="IPR029058">
    <property type="entry name" value="AB_hydrolase_fold"/>
</dbReference>
<dbReference type="SUPFAM" id="SSF53474">
    <property type="entry name" value="alpha/beta-Hydrolases"/>
    <property type="match status" value="1"/>
</dbReference>
<organism evidence="2 3">
    <name type="scientific">Cavenderia fasciculata</name>
    <name type="common">Slime mold</name>
    <name type="synonym">Dictyostelium fasciculatum</name>
    <dbReference type="NCBI Taxonomy" id="261658"/>
    <lineage>
        <taxon>Eukaryota</taxon>
        <taxon>Amoebozoa</taxon>
        <taxon>Evosea</taxon>
        <taxon>Eumycetozoa</taxon>
        <taxon>Dictyostelia</taxon>
        <taxon>Acytosteliales</taxon>
        <taxon>Cavenderiaceae</taxon>
        <taxon>Cavenderia</taxon>
    </lineage>
</organism>
<dbReference type="InterPro" id="IPR002921">
    <property type="entry name" value="Fungal_lipase-type"/>
</dbReference>
<keyword evidence="3" id="KW-1185">Reference proteome</keyword>
<dbReference type="GO" id="GO:0006629">
    <property type="term" value="P:lipid metabolic process"/>
    <property type="evidence" value="ECO:0007669"/>
    <property type="project" value="InterPro"/>
</dbReference>
<dbReference type="Gene3D" id="3.40.50.1820">
    <property type="entry name" value="alpha/beta hydrolase"/>
    <property type="match status" value="1"/>
</dbReference>
<dbReference type="AlphaFoldDB" id="F4PWA6"/>
<accession>F4PWA6</accession>
<dbReference type="PROSITE" id="PS51257">
    <property type="entry name" value="PROKAR_LIPOPROTEIN"/>
    <property type="match status" value="1"/>
</dbReference>
<evidence type="ECO:0000259" key="1">
    <source>
        <dbReference type="Pfam" id="PF01764"/>
    </source>
</evidence>
<name>F4PWA6_CACFS</name>
<dbReference type="Pfam" id="PF01764">
    <property type="entry name" value="Lipase_3"/>
    <property type="match status" value="1"/>
</dbReference>
<dbReference type="InterPro" id="IPR051218">
    <property type="entry name" value="Sec_MonoDiacylglyc_Lipase"/>
</dbReference>
<evidence type="ECO:0000313" key="2">
    <source>
        <dbReference type="EMBL" id="EGG20270.1"/>
    </source>
</evidence>
<sequence length="308" mass="34391">MMIKNTNNVLSSILVILIFTSCTIIPSLSAAALKRGGGGRPTKVISNTGPTDAYQQTLAETFILMAYNSYCVQSEILDWSCTNCQKLPQVTVGQVIYSNSTDTQAYVATYSNEYVYVAFRGSMDIESWITNLQFLQETYPGVPDALVHSGFYNAYKSVQQQVQVALQNAVKACPTCKQLYVIGHSLGGALASLCMADVVQWFPSMYTESYTFGSPRVGNAYWVSYYNSIQPNNYRIVNQDDLVPHVPPKGIIPIYDHVPTEVWYKSNATENYKICDDSGEDPTCSDSVNPLFFSIYDHLHYFDQHCCC</sequence>
<gene>
    <name evidence="2" type="ORF">DFA_07393</name>
</gene>
<evidence type="ECO:0000313" key="3">
    <source>
        <dbReference type="Proteomes" id="UP000007797"/>
    </source>
</evidence>
<reference evidence="3" key="1">
    <citation type="journal article" date="2011" name="Genome Res.">
        <title>Phylogeny-wide analysis of social amoeba genomes highlights ancient origins for complex intercellular communication.</title>
        <authorList>
            <person name="Heidel A.J."/>
            <person name="Lawal H.M."/>
            <person name="Felder M."/>
            <person name="Schilde C."/>
            <person name="Helps N.R."/>
            <person name="Tunggal B."/>
            <person name="Rivero F."/>
            <person name="John U."/>
            <person name="Schleicher M."/>
            <person name="Eichinger L."/>
            <person name="Platzer M."/>
            <person name="Noegel A.A."/>
            <person name="Schaap P."/>
            <person name="Gloeckner G."/>
        </authorList>
    </citation>
    <scope>NUCLEOTIDE SEQUENCE [LARGE SCALE GENOMIC DNA]</scope>
    <source>
        <strain evidence="3">SH3</strain>
    </source>
</reference>
<dbReference type="PANTHER" id="PTHR45856">
    <property type="entry name" value="ALPHA/BETA-HYDROLASES SUPERFAMILY PROTEIN"/>
    <property type="match status" value="1"/>
</dbReference>
<dbReference type="KEGG" id="dfa:DFA_07393"/>
<dbReference type="Proteomes" id="UP000007797">
    <property type="component" value="Unassembled WGS sequence"/>
</dbReference>
<dbReference type="CDD" id="cd00519">
    <property type="entry name" value="Lipase_3"/>
    <property type="match status" value="1"/>
</dbReference>
<dbReference type="EMBL" id="GL883013">
    <property type="protein sequence ID" value="EGG20270.1"/>
    <property type="molecule type" value="Genomic_DNA"/>
</dbReference>
<feature type="domain" description="Fungal lipase-type" evidence="1">
    <location>
        <begin position="116"/>
        <end position="249"/>
    </location>
</feature>